<dbReference type="HOGENOM" id="CLU_033631_1_1_5"/>
<dbReference type="PANTHER" id="PTHR21624:SF1">
    <property type="entry name" value="ALKYLGLYCEROL MONOOXYGENASE"/>
    <property type="match status" value="1"/>
</dbReference>
<keyword evidence="4" id="KW-0560">Oxidoreductase</keyword>
<dbReference type="eggNOG" id="COG3000">
    <property type="taxonomic scope" value="Bacteria"/>
</dbReference>
<dbReference type="GO" id="GO:0012505">
    <property type="term" value="C:endomembrane system"/>
    <property type="evidence" value="ECO:0007669"/>
    <property type="project" value="UniProtKB-SubCell"/>
</dbReference>
<evidence type="ECO:0000313" key="10">
    <source>
        <dbReference type="Proteomes" id="UP000004728"/>
    </source>
</evidence>
<dbReference type="RefSeq" id="WP_008071480.1">
    <property type="nucleotide sequence ID" value="NZ_AQWK01000004.1"/>
</dbReference>
<evidence type="ECO:0000256" key="4">
    <source>
        <dbReference type="ARBA" id="ARBA00023002"/>
    </source>
</evidence>
<dbReference type="InParanoid" id="F1ZDL3"/>
<dbReference type="GO" id="GO:0005506">
    <property type="term" value="F:iron ion binding"/>
    <property type="evidence" value="ECO:0007669"/>
    <property type="project" value="InterPro"/>
</dbReference>
<dbReference type="GO" id="GO:0006643">
    <property type="term" value="P:membrane lipid metabolic process"/>
    <property type="evidence" value="ECO:0007669"/>
    <property type="project" value="TreeGrafter"/>
</dbReference>
<name>F1ZDL3_9SPHN</name>
<keyword evidence="2 7" id="KW-0812">Transmembrane</keyword>
<keyword evidence="3 7" id="KW-1133">Transmembrane helix</keyword>
<evidence type="ECO:0000313" key="9">
    <source>
        <dbReference type="EMBL" id="EGD57403.1"/>
    </source>
</evidence>
<organism evidence="9 10">
    <name type="scientific">Novosphingobium nitrogenifigens DSM 19370</name>
    <dbReference type="NCBI Taxonomy" id="983920"/>
    <lineage>
        <taxon>Bacteria</taxon>
        <taxon>Pseudomonadati</taxon>
        <taxon>Pseudomonadota</taxon>
        <taxon>Alphaproteobacteria</taxon>
        <taxon>Sphingomonadales</taxon>
        <taxon>Sphingomonadaceae</taxon>
        <taxon>Novosphingobium</taxon>
    </lineage>
</organism>
<keyword evidence="6 7" id="KW-0472">Membrane</keyword>
<evidence type="ECO:0000256" key="5">
    <source>
        <dbReference type="ARBA" id="ARBA00023098"/>
    </source>
</evidence>
<dbReference type="Pfam" id="PF04116">
    <property type="entry name" value="FA_hydroxylase"/>
    <property type="match status" value="1"/>
</dbReference>
<dbReference type="GO" id="GO:0008610">
    <property type="term" value="P:lipid biosynthetic process"/>
    <property type="evidence" value="ECO:0007669"/>
    <property type="project" value="InterPro"/>
</dbReference>
<evidence type="ECO:0000259" key="8">
    <source>
        <dbReference type="Pfam" id="PF04116"/>
    </source>
</evidence>
<evidence type="ECO:0000256" key="3">
    <source>
        <dbReference type="ARBA" id="ARBA00022989"/>
    </source>
</evidence>
<dbReference type="PANTHER" id="PTHR21624">
    <property type="entry name" value="STEROL DESATURASE-RELATED PROTEIN"/>
    <property type="match status" value="1"/>
</dbReference>
<evidence type="ECO:0000256" key="7">
    <source>
        <dbReference type="SAM" id="Phobius"/>
    </source>
</evidence>
<comment type="caution">
    <text evidence="9">The sequence shown here is derived from an EMBL/GenBank/DDBJ whole genome shotgun (WGS) entry which is preliminary data.</text>
</comment>
<dbReference type="InterPro" id="IPR051689">
    <property type="entry name" value="Sterol_desaturase/TMEM195"/>
</dbReference>
<dbReference type="Proteomes" id="UP000004728">
    <property type="component" value="Unassembled WGS sequence"/>
</dbReference>
<dbReference type="GO" id="GO:0050479">
    <property type="term" value="F:glyceryl-ether monooxygenase activity"/>
    <property type="evidence" value="ECO:0007669"/>
    <property type="project" value="TreeGrafter"/>
</dbReference>
<dbReference type="STRING" id="983920.Y88_3713"/>
<sequence length="288" mass="31862">MDNPFGLAAHHRGLLFIMLAAALAEALWRGRYDIMAFLASLGILVGQQVLRPLDALFLGPMFRAIAAHAPVSWPAGDWRTWVVAFVGVEFAYYWFHRLSHRVRWMWATHAVHHSSTELVLPAALRLGWTGPISMGWVCYLPLLLLGFPPRVVAVLLGANLLWQFWLHTEAVGRLGLLEEVLNTPSHHRAHHSCDDAFLDCNFGGVLIVFDRLFGTFRREPDGGGLHYGLKGHAPSTNVFEIALGEWRRLFAAMGRAHGLFAKVRVALGPPDEDVDHSAGGALTSGKSI</sequence>
<comment type="subcellular location">
    <subcellularLocation>
        <location evidence="1">Endomembrane system</location>
        <topology evidence="1">Multi-pass membrane protein</topology>
    </subcellularLocation>
</comment>
<keyword evidence="5" id="KW-0443">Lipid metabolism</keyword>
<keyword evidence="10" id="KW-1185">Reference proteome</keyword>
<proteinExistence type="predicted"/>
<accession>F1ZDL3</accession>
<protein>
    <submittedName>
        <fullName evidence="9">Fatty acid hydroxylase</fullName>
    </submittedName>
</protein>
<evidence type="ECO:0000256" key="1">
    <source>
        <dbReference type="ARBA" id="ARBA00004127"/>
    </source>
</evidence>
<feature type="domain" description="Fatty acid hydroxylase" evidence="8">
    <location>
        <begin position="81"/>
        <end position="215"/>
    </location>
</feature>
<feature type="transmembrane region" description="Helical" evidence="7">
    <location>
        <begin position="12"/>
        <end position="28"/>
    </location>
</feature>
<dbReference type="InterPro" id="IPR006694">
    <property type="entry name" value="Fatty_acid_hydroxylase"/>
</dbReference>
<gene>
    <name evidence="9" type="ORF">Y88_3713</name>
</gene>
<dbReference type="EMBL" id="AEWJ01000065">
    <property type="protein sequence ID" value="EGD57403.1"/>
    <property type="molecule type" value="Genomic_DNA"/>
</dbReference>
<dbReference type="OrthoDB" id="9770329at2"/>
<evidence type="ECO:0000256" key="2">
    <source>
        <dbReference type="ARBA" id="ARBA00022692"/>
    </source>
</evidence>
<dbReference type="GO" id="GO:0016020">
    <property type="term" value="C:membrane"/>
    <property type="evidence" value="ECO:0007669"/>
    <property type="project" value="GOC"/>
</dbReference>
<dbReference type="AlphaFoldDB" id="F1ZDL3"/>
<reference evidence="9 10" key="1">
    <citation type="journal article" date="2012" name="J. Bacteriol.">
        <title>Draft Genome Sequence of Novosphingobium nitrogenifigens Y88T.</title>
        <authorList>
            <person name="Strabala T.J."/>
            <person name="Macdonald L."/>
            <person name="Liu V."/>
            <person name="Smit A.M."/>
        </authorList>
    </citation>
    <scope>NUCLEOTIDE SEQUENCE [LARGE SCALE GENOMIC DNA]</scope>
    <source>
        <strain evidence="9 10">DSM 19370</strain>
    </source>
</reference>
<evidence type="ECO:0000256" key="6">
    <source>
        <dbReference type="ARBA" id="ARBA00023136"/>
    </source>
</evidence>
<feature type="transmembrane region" description="Helical" evidence="7">
    <location>
        <begin position="78"/>
        <end position="95"/>
    </location>
</feature>